<reference evidence="4" key="1">
    <citation type="journal article" date="2006" name="PLoS Biol.">
        <title>Macronuclear genome sequence of the ciliate Tetrahymena thermophila, a model eukaryote.</title>
        <authorList>
            <person name="Eisen J.A."/>
            <person name="Coyne R.S."/>
            <person name="Wu M."/>
            <person name="Wu D."/>
            <person name="Thiagarajan M."/>
            <person name="Wortman J.R."/>
            <person name="Badger J.H."/>
            <person name="Ren Q."/>
            <person name="Amedeo P."/>
            <person name="Jones K.M."/>
            <person name="Tallon L.J."/>
            <person name="Delcher A.L."/>
            <person name="Salzberg S.L."/>
            <person name="Silva J.C."/>
            <person name="Haas B.J."/>
            <person name="Majoros W.H."/>
            <person name="Farzad M."/>
            <person name="Carlton J.M."/>
            <person name="Smith R.K. Jr."/>
            <person name="Garg J."/>
            <person name="Pearlman R.E."/>
            <person name="Karrer K.M."/>
            <person name="Sun L."/>
            <person name="Manning G."/>
            <person name="Elde N.C."/>
            <person name="Turkewitz A.P."/>
            <person name="Asai D.J."/>
            <person name="Wilkes D.E."/>
            <person name="Wang Y."/>
            <person name="Cai H."/>
            <person name="Collins K."/>
            <person name="Stewart B.A."/>
            <person name="Lee S.R."/>
            <person name="Wilamowska K."/>
            <person name="Weinberg Z."/>
            <person name="Ruzzo W.L."/>
            <person name="Wloga D."/>
            <person name="Gaertig J."/>
            <person name="Frankel J."/>
            <person name="Tsao C.-C."/>
            <person name="Gorovsky M.A."/>
            <person name="Keeling P.J."/>
            <person name="Waller R.F."/>
            <person name="Patron N.J."/>
            <person name="Cherry J.M."/>
            <person name="Stover N.A."/>
            <person name="Krieger C.J."/>
            <person name="del Toro C."/>
            <person name="Ryder H.F."/>
            <person name="Williamson S.C."/>
            <person name="Barbeau R.A."/>
            <person name="Hamilton E.P."/>
            <person name="Orias E."/>
        </authorList>
    </citation>
    <scope>NUCLEOTIDE SEQUENCE [LARGE SCALE GENOMIC DNA]</scope>
    <source>
        <strain evidence="4">SB210</strain>
    </source>
</reference>
<protein>
    <submittedName>
        <fullName evidence="3">Uncharacterized protein</fullName>
    </submittedName>
</protein>
<evidence type="ECO:0000256" key="2">
    <source>
        <dbReference type="SAM" id="MobiDB-lite"/>
    </source>
</evidence>
<feature type="compositionally biased region" description="Low complexity" evidence="2">
    <location>
        <begin position="389"/>
        <end position="404"/>
    </location>
</feature>
<evidence type="ECO:0000256" key="1">
    <source>
        <dbReference type="SAM" id="Coils"/>
    </source>
</evidence>
<dbReference type="AlphaFoldDB" id="I7MKW3"/>
<sequence>MQEQNQSLKYNEEELSQIDEQLSKQDIFLQHLKKVYGYRKYRCKSTGKIKNKQLYENQFMIQQRTDQKNPSEIDSQQYNSLMDAQIQKQNNRATQNFLDISLQSQEEHNNLSTNECENKSIIESNVDQSISKNTDSLLTKRSNYIELLRQERSKLHKSEDQQISIKKRINILKQHEDNLRRVRQESKTTAFGIYSTKRRIFEEELIKQDIEDVSKMQISIRNENAKQIREQLAKSLYDSKQKLKEKMVQDGAYVRQMTKANEEQRQKELEQLSFIQRERVQKVKEQLNKSHEAIERFKEQKQMDYKKSYEQKLTIHKYLVNEKQKELNKLKQAEKQLVKKLSSSKILTLQQNKMLQFSYYHNIIQVGEQYPQIKKEYEQKNHVHDFNGLNSSKSPKNNKSLNSSFEKSDSNSILRRRQSNYFTQANTNQTSTKNSQKNLFPYQQNQNIFKSSGNSPKRSSSVVSSSYLKRILEKYSEKHQQMI</sequence>
<dbReference type="KEGG" id="tet:TTHERM_00221030"/>
<keyword evidence="4" id="KW-1185">Reference proteome</keyword>
<dbReference type="EMBL" id="GG662621">
    <property type="protein sequence ID" value="EAS00430.2"/>
    <property type="molecule type" value="Genomic_DNA"/>
</dbReference>
<dbReference type="InParanoid" id="I7MKW3"/>
<feature type="region of interest" description="Disordered" evidence="2">
    <location>
        <begin position="385"/>
        <end position="413"/>
    </location>
</feature>
<gene>
    <name evidence="3" type="ORF">TTHERM_00221030</name>
</gene>
<accession>I7MKW3</accession>
<evidence type="ECO:0000313" key="3">
    <source>
        <dbReference type="EMBL" id="EAS00430.2"/>
    </source>
</evidence>
<proteinExistence type="predicted"/>
<evidence type="ECO:0000313" key="4">
    <source>
        <dbReference type="Proteomes" id="UP000009168"/>
    </source>
</evidence>
<dbReference type="GeneID" id="7843487"/>
<keyword evidence="1" id="KW-0175">Coiled coil</keyword>
<name>I7MKW3_TETTS</name>
<dbReference type="RefSeq" id="XP_001020675.2">
    <property type="nucleotide sequence ID" value="XM_001020675.2"/>
</dbReference>
<organism evidence="3 4">
    <name type="scientific">Tetrahymena thermophila (strain SB210)</name>
    <dbReference type="NCBI Taxonomy" id="312017"/>
    <lineage>
        <taxon>Eukaryota</taxon>
        <taxon>Sar</taxon>
        <taxon>Alveolata</taxon>
        <taxon>Ciliophora</taxon>
        <taxon>Intramacronucleata</taxon>
        <taxon>Oligohymenophorea</taxon>
        <taxon>Hymenostomatida</taxon>
        <taxon>Tetrahymenina</taxon>
        <taxon>Tetrahymenidae</taxon>
        <taxon>Tetrahymena</taxon>
    </lineage>
</organism>
<feature type="coiled-coil region" evidence="1">
    <location>
        <begin position="280"/>
        <end position="340"/>
    </location>
</feature>
<dbReference type="Proteomes" id="UP000009168">
    <property type="component" value="Unassembled WGS sequence"/>
</dbReference>